<reference evidence="1" key="2">
    <citation type="journal article" date="2024" name="Antonie Van Leeuwenhoek">
        <title>Roseihalotalea indica gen. nov., sp. nov., a halophilic Bacteroidetes from mesopelagic Southwest Indian Ocean with higher carbohydrate metabolic potential.</title>
        <authorList>
            <person name="Chen B."/>
            <person name="Zhang M."/>
            <person name="Lin D."/>
            <person name="Ye J."/>
            <person name="Tang K."/>
        </authorList>
    </citation>
    <scope>NUCLEOTIDE SEQUENCE</scope>
    <source>
        <strain evidence="1">TK19036</strain>
    </source>
</reference>
<dbReference type="InterPro" id="IPR013320">
    <property type="entry name" value="ConA-like_dom_sf"/>
</dbReference>
<name>A0AA49Q093_9BACT</name>
<dbReference type="GO" id="GO:0004553">
    <property type="term" value="F:hydrolase activity, hydrolyzing O-glycosyl compounds"/>
    <property type="evidence" value="ECO:0007669"/>
    <property type="project" value="UniProtKB-ARBA"/>
</dbReference>
<evidence type="ECO:0000313" key="1">
    <source>
        <dbReference type="EMBL" id="WKN39997.1"/>
    </source>
</evidence>
<dbReference type="Gene3D" id="2.60.120.560">
    <property type="entry name" value="Exo-inulinase, domain 1"/>
    <property type="match status" value="1"/>
</dbReference>
<dbReference type="AlphaFoldDB" id="A0AA49Q093"/>
<accession>A0AA49Q093</accession>
<dbReference type="GO" id="GO:0005975">
    <property type="term" value="P:carbohydrate metabolic process"/>
    <property type="evidence" value="ECO:0007669"/>
    <property type="project" value="UniProtKB-ARBA"/>
</dbReference>
<proteinExistence type="predicted"/>
<reference evidence="1" key="1">
    <citation type="journal article" date="2023" name="Comput. Struct. Biotechnol. J.">
        <title>Discovery of a novel marine Bacteroidetes with a rich repertoire of carbohydrate-active enzymes.</title>
        <authorList>
            <person name="Chen B."/>
            <person name="Liu G."/>
            <person name="Chen Q."/>
            <person name="Wang H."/>
            <person name="Liu L."/>
            <person name="Tang K."/>
        </authorList>
    </citation>
    <scope>NUCLEOTIDE SEQUENCE</scope>
    <source>
        <strain evidence="1">TK19036</strain>
    </source>
</reference>
<gene>
    <name evidence="1" type="ORF">K4G66_14990</name>
</gene>
<protein>
    <submittedName>
        <fullName evidence="1">Uncharacterized protein</fullName>
    </submittedName>
</protein>
<sequence>MNLTSLLLLPLLPLFATLIPDNYQLLFTEDFEGKQPLKQFEMTDKTAWKLNRRDNNRALSLYAPSDYEPRVRSPRNIAVLSNQMYGSFVMEAELKQTGREYGHRDMCLFFGMKDPSNFYYVHLATTPDPHAHNIFLVNDEPRTAIGEKVSDGVDWGEKDQWHKVKIERTLEDGSIKVYFDDMSTPIMEATDTHFAEGYIGFGSFDDTGMIDNIKIWGPKASSPSESFFVSSKKSDS</sequence>
<dbReference type="SUPFAM" id="SSF49899">
    <property type="entry name" value="Concanavalin A-like lectins/glucanases"/>
    <property type="match status" value="1"/>
</dbReference>
<organism evidence="1">
    <name type="scientific">Roseihalotalea indica</name>
    <dbReference type="NCBI Taxonomy" id="2867963"/>
    <lineage>
        <taxon>Bacteria</taxon>
        <taxon>Pseudomonadati</taxon>
        <taxon>Bacteroidota</taxon>
        <taxon>Cytophagia</taxon>
        <taxon>Cytophagales</taxon>
        <taxon>Catalimonadaceae</taxon>
        <taxon>Roseihalotalea</taxon>
    </lineage>
</organism>
<dbReference type="EMBL" id="CP120682">
    <property type="protein sequence ID" value="WKN39997.1"/>
    <property type="molecule type" value="Genomic_DNA"/>
</dbReference>